<geneLocation type="plasmid" evidence="1">
    <name>unnamed 2</name>
</geneLocation>
<name>A0A1X0U543_9BACT</name>
<evidence type="ECO:0000313" key="1">
    <source>
        <dbReference type="EMBL" id="ORI09486.1"/>
    </source>
</evidence>
<keyword evidence="1" id="KW-0614">Plasmid</keyword>
<accession>A0A1X0U543</accession>
<gene>
    <name evidence="1" type="ORF">A3835_09600</name>
</gene>
<dbReference type="EMBL" id="LVWL01000009">
    <property type="protein sequence ID" value="ORI09486.1"/>
    <property type="molecule type" value="Genomic_DNA"/>
</dbReference>
<dbReference type="Proteomes" id="UP000192671">
    <property type="component" value="Plasmid unnamed 2"/>
</dbReference>
<comment type="caution">
    <text evidence="1">The sequence shown here is derived from an EMBL/GenBank/DDBJ whole genome shotgun (WGS) entry which is preliminary data.</text>
</comment>
<sequence length="321" mass="37999">MFLYNTINILNCVYKLKPYSSSLKTKLSSYAIVYVKIVKLHSINKLGAYTMFHILNPKCNELSEQNFKETIDEIWDFVDTKNNLILSDPQNKIKGNRPLITKKRFTDMMEMEWTPLQEEINFSNYLYLIIKNMENQVDQSGQISQKQIEQIRKEIVNILITINHDWVNWRAMTCDTIEPSEEVINRMKAYIEKRLDVEQQEIMRSTYPAPSNIQSGDWMHRLTILYRWTAALENLGMIDDIQARGLVDEEKLEELAIALYRQEYWEKDILCEDEAKKLREMGNTDLEIYKIIGGLSIYKEYLNLSNARYPMKEIREKLLGH</sequence>
<reference evidence="1" key="1">
    <citation type="journal article" date="2017" name="Gene Rep">
        <title>The ribosomal RNA operon (rrn) of Campylobacter concisus supports molecular typing to genomospecies level.</title>
        <authorList>
            <person name="Huq M."/>
            <person name="Van T.T.H."/>
            <person name="Gurtler V."/>
            <person name="Elshagmani E."/>
            <person name="Allemailem K.S."/>
            <person name="Smooker P.M."/>
            <person name="Istivan T.S."/>
        </authorList>
    </citation>
    <scope>NUCLEOTIDE SEQUENCE [LARGE SCALE GENOMIC DNA]</scope>
    <source>
        <strain evidence="1">RCH 26</strain>
        <plasmid evidence="1">unnamed 2</plasmid>
    </source>
</reference>
<protein>
    <submittedName>
        <fullName evidence="1">Uncharacterized protein</fullName>
    </submittedName>
</protein>
<organism evidence="1">
    <name type="scientific">Campylobacter concisus</name>
    <dbReference type="NCBI Taxonomy" id="199"/>
    <lineage>
        <taxon>Bacteria</taxon>
        <taxon>Pseudomonadati</taxon>
        <taxon>Campylobacterota</taxon>
        <taxon>Epsilonproteobacteria</taxon>
        <taxon>Campylobacterales</taxon>
        <taxon>Campylobacteraceae</taxon>
        <taxon>Campylobacter</taxon>
    </lineage>
</organism>
<dbReference type="AlphaFoldDB" id="A0A1X0U543"/>
<proteinExistence type="predicted"/>